<feature type="domain" description="Potassium channel" evidence="3">
    <location>
        <begin position="30"/>
        <end position="81"/>
    </location>
</feature>
<dbReference type="Proteomes" id="UP000270094">
    <property type="component" value="Unassembled WGS sequence"/>
</dbReference>
<dbReference type="EMBL" id="UYYB01095101">
    <property type="protein sequence ID" value="VDM75258.1"/>
    <property type="molecule type" value="Genomic_DNA"/>
</dbReference>
<organism evidence="4 5">
    <name type="scientific">Strongylus vulgaris</name>
    <name type="common">Blood worm</name>
    <dbReference type="NCBI Taxonomy" id="40348"/>
    <lineage>
        <taxon>Eukaryota</taxon>
        <taxon>Metazoa</taxon>
        <taxon>Ecdysozoa</taxon>
        <taxon>Nematoda</taxon>
        <taxon>Chromadorea</taxon>
        <taxon>Rhabditida</taxon>
        <taxon>Rhabditina</taxon>
        <taxon>Rhabditomorpha</taxon>
        <taxon>Strongyloidea</taxon>
        <taxon>Strongylidae</taxon>
        <taxon>Strongylus</taxon>
    </lineage>
</organism>
<dbReference type="PANTHER" id="PTHR47735">
    <property type="entry name" value="POTASSIUM VOLTAGE-GATED CHANNEL SUBFAMILY KQT MEMBER 4"/>
    <property type="match status" value="1"/>
</dbReference>
<feature type="transmembrane region" description="Helical" evidence="2">
    <location>
        <begin position="61"/>
        <end position="89"/>
    </location>
</feature>
<keyword evidence="5" id="KW-1185">Reference proteome</keyword>
<reference evidence="4 5" key="1">
    <citation type="submission" date="2018-11" db="EMBL/GenBank/DDBJ databases">
        <authorList>
            <consortium name="Pathogen Informatics"/>
        </authorList>
    </citation>
    <scope>NUCLEOTIDE SEQUENCE [LARGE SCALE GENOMIC DNA]</scope>
</reference>
<sequence>MVNLIYISENEGFVFQLPRNSSGINRSESFSTLAHTWWFTIVSILTIGYGDIVPSHWTSRVIVCFLGFLAYCTFVAASTQISVGLTLMMEEDSKKECQNKLRNTAASVIQTWFRFHIASAENKRMTEYFRRICFKLYITARRMNRNRQLLAKLREKVERKKRLQHSAVSLEQSWKQQLSVGVAQHVMQAINFDVSKREVSKLRAIEELDNSNDIRLPETEVRREMEDADFGFSAARRFERRGSADTTTSSTFEISDIEARIETNDMYEEERSDSLDISDVEEWRLYKYKPLLRFFNYLLFREFTKKFRRLRKADRLLEVEAEIREQENLRQQNLRELELRVNAMLGKPGTSPFNRNPSEKICVGTRIDLCETKLAEMELTLEKIHLLVRELAVALGGEEAQKTLPPVPPGRKTKHHRHHLFRKQHVRGEESDVDE</sequence>
<evidence type="ECO:0000256" key="2">
    <source>
        <dbReference type="SAM" id="Phobius"/>
    </source>
</evidence>
<evidence type="ECO:0000256" key="1">
    <source>
        <dbReference type="SAM" id="MobiDB-lite"/>
    </source>
</evidence>
<evidence type="ECO:0000259" key="3">
    <source>
        <dbReference type="Pfam" id="PF07885"/>
    </source>
</evidence>
<dbReference type="SUPFAM" id="SSF81324">
    <property type="entry name" value="Voltage-gated potassium channels"/>
    <property type="match status" value="1"/>
</dbReference>
<dbReference type="OrthoDB" id="8879391at2759"/>
<keyword evidence="2" id="KW-0812">Transmembrane</keyword>
<proteinExistence type="predicted"/>
<dbReference type="GO" id="GO:0008076">
    <property type="term" value="C:voltage-gated potassium channel complex"/>
    <property type="evidence" value="ECO:0007669"/>
    <property type="project" value="TreeGrafter"/>
</dbReference>
<evidence type="ECO:0000313" key="5">
    <source>
        <dbReference type="Proteomes" id="UP000270094"/>
    </source>
</evidence>
<feature type="transmembrane region" description="Helical" evidence="2">
    <location>
        <begin position="30"/>
        <end position="49"/>
    </location>
</feature>
<feature type="region of interest" description="Disordered" evidence="1">
    <location>
        <begin position="400"/>
        <end position="435"/>
    </location>
</feature>
<accession>A0A3P7L7V7</accession>
<keyword evidence="2" id="KW-1133">Transmembrane helix</keyword>
<dbReference type="GO" id="GO:0005249">
    <property type="term" value="F:voltage-gated potassium channel activity"/>
    <property type="evidence" value="ECO:0007669"/>
    <property type="project" value="InterPro"/>
</dbReference>
<dbReference type="Pfam" id="PF07885">
    <property type="entry name" value="Ion_trans_2"/>
    <property type="match status" value="1"/>
</dbReference>
<gene>
    <name evidence="4" type="ORF">SVUK_LOCUS10256</name>
</gene>
<dbReference type="Gene3D" id="1.10.287.70">
    <property type="match status" value="1"/>
</dbReference>
<dbReference type="InterPro" id="IPR013099">
    <property type="entry name" value="K_chnl_dom"/>
</dbReference>
<keyword evidence="2" id="KW-0472">Membrane</keyword>
<evidence type="ECO:0000313" key="4">
    <source>
        <dbReference type="EMBL" id="VDM75258.1"/>
    </source>
</evidence>
<dbReference type="AlphaFoldDB" id="A0A3P7L7V7"/>
<feature type="compositionally biased region" description="Basic residues" evidence="1">
    <location>
        <begin position="411"/>
        <end position="425"/>
    </location>
</feature>
<name>A0A3P7L7V7_STRVU</name>
<dbReference type="InterPro" id="IPR003937">
    <property type="entry name" value="K_chnl_volt-dep_KCNQ"/>
</dbReference>
<dbReference type="PROSITE" id="PS50096">
    <property type="entry name" value="IQ"/>
    <property type="match status" value="1"/>
</dbReference>
<protein>
    <recommendedName>
        <fullName evidence="3">Potassium channel domain-containing protein</fullName>
    </recommendedName>
</protein>
<feature type="compositionally biased region" description="Basic and acidic residues" evidence="1">
    <location>
        <begin position="426"/>
        <end position="435"/>
    </location>
</feature>